<gene>
    <name evidence="2" type="ORF">GCM10009767_12890</name>
</gene>
<evidence type="ECO:0000313" key="3">
    <source>
        <dbReference type="Proteomes" id="UP001501204"/>
    </source>
</evidence>
<accession>A0ABN2KG55</accession>
<sequence>MNQQLHPGSTAETAEFSPLRAVRVDHHGTTEVPVHCGRPMPVRTLDFTEVQDSVNHAVAQAAVDGRRVHACDCGFLQETPLPEGTVPSIVPDGETMLFRPFFTQRVLAAAGQVEAAEWSFDQALADAAPLASPDAEEQARRLCAYEAGLEAERWRLDQAVETLREELRLAVRHDVPITLLAREAALDEADVEDLLRSDGAPAESPADQPGSAYAAAS</sequence>
<evidence type="ECO:0000313" key="2">
    <source>
        <dbReference type="EMBL" id="GAA1754949.1"/>
    </source>
</evidence>
<proteinExistence type="predicted"/>
<keyword evidence="3" id="KW-1185">Reference proteome</keyword>
<comment type="caution">
    <text evidence="2">The sequence shown here is derived from an EMBL/GenBank/DDBJ whole genome shotgun (WGS) entry which is preliminary data.</text>
</comment>
<feature type="region of interest" description="Disordered" evidence="1">
    <location>
        <begin position="192"/>
        <end position="217"/>
    </location>
</feature>
<organism evidence="2 3">
    <name type="scientific">Kocuria aegyptia</name>
    <dbReference type="NCBI Taxonomy" id="330943"/>
    <lineage>
        <taxon>Bacteria</taxon>
        <taxon>Bacillati</taxon>
        <taxon>Actinomycetota</taxon>
        <taxon>Actinomycetes</taxon>
        <taxon>Micrococcales</taxon>
        <taxon>Micrococcaceae</taxon>
        <taxon>Kocuria</taxon>
    </lineage>
</organism>
<reference evidence="2 3" key="1">
    <citation type="journal article" date="2019" name="Int. J. Syst. Evol. Microbiol.">
        <title>The Global Catalogue of Microorganisms (GCM) 10K type strain sequencing project: providing services to taxonomists for standard genome sequencing and annotation.</title>
        <authorList>
            <consortium name="The Broad Institute Genomics Platform"/>
            <consortium name="The Broad Institute Genome Sequencing Center for Infectious Disease"/>
            <person name="Wu L."/>
            <person name="Ma J."/>
        </authorList>
    </citation>
    <scope>NUCLEOTIDE SEQUENCE [LARGE SCALE GENOMIC DNA]</scope>
    <source>
        <strain evidence="2 3">JCM 14735</strain>
    </source>
</reference>
<protein>
    <submittedName>
        <fullName evidence="2">Uncharacterized protein</fullName>
    </submittedName>
</protein>
<dbReference type="EMBL" id="BAAAOA010000014">
    <property type="protein sequence ID" value="GAA1754949.1"/>
    <property type="molecule type" value="Genomic_DNA"/>
</dbReference>
<evidence type="ECO:0000256" key="1">
    <source>
        <dbReference type="SAM" id="MobiDB-lite"/>
    </source>
</evidence>
<dbReference type="RefSeq" id="WP_344120826.1">
    <property type="nucleotide sequence ID" value="NZ_BAAAOA010000014.1"/>
</dbReference>
<dbReference type="Proteomes" id="UP001501204">
    <property type="component" value="Unassembled WGS sequence"/>
</dbReference>
<name>A0ABN2KG55_9MICC</name>